<dbReference type="Gene3D" id="1.10.357.10">
    <property type="entry name" value="Tetracycline Repressor, domain 2"/>
    <property type="match status" value="1"/>
</dbReference>
<dbReference type="Gene3D" id="1.10.10.60">
    <property type="entry name" value="Homeodomain-like"/>
    <property type="match status" value="1"/>
</dbReference>
<sequence length="294" mass="31668">MTVLTAVADVAAAIGAGARFLVSAGMLAAPQTPPMRMFRCCGRWLTPPGCGRRRRLWTASPSWSARLSPNSAECLGTTRLTSRPSRSSSRTIAQHNQRSRDLLLDAIEHLILERPYESISMRDVAERAGISRTAIYNYAPDTLTLLIDAAKRGSGEVDAAIADRAEDDAIPPSRRLRDIVVTLLTEHARSTSAFLAMQSIEQALQQERITVVVIPLRDRIGDRILGVVAAGVASGEFAPVTDPGLTRALMVGVMQAGLRRVGNSRPLSVAEADTVALFLIRALQDPKPGSIAPR</sequence>
<evidence type="ECO:0000259" key="5">
    <source>
        <dbReference type="PROSITE" id="PS50977"/>
    </source>
</evidence>
<dbReference type="PANTHER" id="PTHR30055:SF234">
    <property type="entry name" value="HTH-TYPE TRANSCRIPTIONAL REGULATOR BETI"/>
    <property type="match status" value="1"/>
</dbReference>
<proteinExistence type="predicted"/>
<dbReference type="SUPFAM" id="SSF46689">
    <property type="entry name" value="Homeodomain-like"/>
    <property type="match status" value="1"/>
</dbReference>
<dbReference type="InterPro" id="IPR009057">
    <property type="entry name" value="Homeodomain-like_sf"/>
</dbReference>
<dbReference type="PANTHER" id="PTHR30055">
    <property type="entry name" value="HTH-TYPE TRANSCRIPTIONAL REGULATOR RUTR"/>
    <property type="match status" value="1"/>
</dbReference>
<evidence type="ECO:0000313" key="7">
    <source>
        <dbReference type="Proteomes" id="UP000288603"/>
    </source>
</evidence>
<dbReference type="InterPro" id="IPR036271">
    <property type="entry name" value="Tet_transcr_reg_TetR-rel_C_sf"/>
</dbReference>
<protein>
    <submittedName>
        <fullName evidence="6">TetR/AcrR family transcriptional regulator</fullName>
    </submittedName>
</protein>
<dbReference type="SUPFAM" id="SSF48498">
    <property type="entry name" value="Tetracyclin repressor-like, C-terminal domain"/>
    <property type="match status" value="1"/>
</dbReference>
<keyword evidence="1" id="KW-0805">Transcription regulation</keyword>
<dbReference type="OrthoDB" id="4709704at2"/>
<dbReference type="InterPro" id="IPR041490">
    <property type="entry name" value="KstR2_TetR_C"/>
</dbReference>
<feature type="DNA-binding region" description="H-T-H motif" evidence="4">
    <location>
        <begin position="120"/>
        <end position="139"/>
    </location>
</feature>
<organism evidence="6 7">
    <name type="scientific">Labedella populi</name>
    <dbReference type="NCBI Taxonomy" id="2498850"/>
    <lineage>
        <taxon>Bacteria</taxon>
        <taxon>Bacillati</taxon>
        <taxon>Actinomycetota</taxon>
        <taxon>Actinomycetes</taxon>
        <taxon>Micrococcales</taxon>
        <taxon>Microbacteriaceae</taxon>
        <taxon>Labedella</taxon>
    </lineage>
</organism>
<dbReference type="Pfam" id="PF00440">
    <property type="entry name" value="TetR_N"/>
    <property type="match status" value="1"/>
</dbReference>
<comment type="caution">
    <text evidence="6">The sequence shown here is derived from an EMBL/GenBank/DDBJ whole genome shotgun (WGS) entry which is preliminary data.</text>
</comment>
<dbReference type="PROSITE" id="PS50977">
    <property type="entry name" value="HTH_TETR_2"/>
    <property type="match status" value="1"/>
</dbReference>
<dbReference type="AlphaFoldDB" id="A0A444Q655"/>
<dbReference type="Proteomes" id="UP000288603">
    <property type="component" value="Unassembled WGS sequence"/>
</dbReference>
<evidence type="ECO:0000256" key="3">
    <source>
        <dbReference type="ARBA" id="ARBA00023163"/>
    </source>
</evidence>
<dbReference type="GO" id="GO:0000976">
    <property type="term" value="F:transcription cis-regulatory region binding"/>
    <property type="evidence" value="ECO:0007669"/>
    <property type="project" value="TreeGrafter"/>
</dbReference>
<reference evidence="6 7" key="1">
    <citation type="submission" date="2018-12" db="EMBL/GenBank/DDBJ databases">
        <authorList>
            <person name="Li F."/>
        </authorList>
    </citation>
    <scope>NUCLEOTIDE SEQUENCE [LARGE SCALE GENOMIC DNA]</scope>
    <source>
        <strain evidence="6 7">8H24J-4-2</strain>
    </source>
</reference>
<keyword evidence="7" id="KW-1185">Reference proteome</keyword>
<evidence type="ECO:0000313" key="6">
    <source>
        <dbReference type="EMBL" id="RWZ59355.1"/>
    </source>
</evidence>
<accession>A0A444Q655</accession>
<gene>
    <name evidence="6" type="ORF">ELQ92_13975</name>
</gene>
<evidence type="ECO:0000256" key="2">
    <source>
        <dbReference type="ARBA" id="ARBA00023125"/>
    </source>
</evidence>
<dbReference type="Pfam" id="PF17932">
    <property type="entry name" value="TetR_C_24"/>
    <property type="match status" value="1"/>
</dbReference>
<dbReference type="InterPro" id="IPR050109">
    <property type="entry name" value="HTH-type_TetR-like_transc_reg"/>
</dbReference>
<evidence type="ECO:0000256" key="4">
    <source>
        <dbReference type="PROSITE-ProRule" id="PRU00335"/>
    </source>
</evidence>
<evidence type="ECO:0000256" key="1">
    <source>
        <dbReference type="ARBA" id="ARBA00023015"/>
    </source>
</evidence>
<dbReference type="InterPro" id="IPR001647">
    <property type="entry name" value="HTH_TetR"/>
</dbReference>
<keyword evidence="3" id="KW-0804">Transcription</keyword>
<feature type="domain" description="HTH tetR-type" evidence="5">
    <location>
        <begin position="97"/>
        <end position="157"/>
    </location>
</feature>
<name>A0A444Q655_9MICO</name>
<dbReference type="EMBL" id="RZNC01000005">
    <property type="protein sequence ID" value="RWZ59355.1"/>
    <property type="molecule type" value="Genomic_DNA"/>
</dbReference>
<keyword evidence="2 4" id="KW-0238">DNA-binding</keyword>
<dbReference type="GO" id="GO:0003700">
    <property type="term" value="F:DNA-binding transcription factor activity"/>
    <property type="evidence" value="ECO:0007669"/>
    <property type="project" value="TreeGrafter"/>
</dbReference>